<dbReference type="EMBL" id="KZ819700">
    <property type="protein sequence ID" value="PWN54016.1"/>
    <property type="molecule type" value="Genomic_DNA"/>
</dbReference>
<keyword evidence="2" id="KW-1185">Reference proteome</keyword>
<protein>
    <submittedName>
        <fullName evidence="1">Uncharacterized protein</fullName>
    </submittedName>
</protein>
<dbReference type="Proteomes" id="UP000245626">
    <property type="component" value="Unassembled WGS sequence"/>
</dbReference>
<sequence>MSTKTNFLSSITSFFGGTSNPGSHPGGRRKSAFGSGYPSSVRRGPPSALDSDAWSLPYSHAYGQDPNSPTANGLNSPGSSQYPPAPFGRSTSPYGVEAPNGAISTSSVADFNNMHPSASSSTLVPTSQGRSFAGGSGTVASARSATGVIIPSTAYPPLRHTWNRIRGWCEKTYVEVGDTLNWPATEQALNDLEMTIGFTLPSSVRESYLCCDGQELESNQSCQDGLFFGLPLLSLEQVAEEWKFWRAVDEDPNTGANPEVKALMSSCPHKWIRPEYSCRGWIPLITDHSGNYIGVDLSPHPSGGGSPGQVIIFGRDFDTKVVVWRGEGEGGWGRFMQSFAEELENGEIWCLEEPSSGSEDEEDAIGYESYFSGGGAGASRGGGERCGDGAAGFRLTGEYKGWPVLEAWADRSVRCWEEVGLAPGQPLNNYLSDGKAPSVRAVDENGEALDAEGSNRSRRGSSVMEADNGSHPLANVDVDATDGVGALPQVRRSFSEEDPNSLTPTNSGRRISDTLSPPLPDTKASRKQKQREEAANWSTLHGQAPQRRMTRPPPAPAQPLDLPTIDDVRAAHAAALASDGRSHQIKFDQNSSGALGYGYQDAYASTTSIPSTSRSSKVDALELETRLSIDANTSTPASRNAHIVGARGRARGLGLGNDSSIGDSISSFSGLNDVIVDDPLRSARSAPRTSTSTAATSPRGSTDQMGPFPKSPRIGSNATGTSTPETLRGGQDGASCCVADAF</sequence>
<gene>
    <name evidence="1" type="ORF">IE53DRAFT_59816</name>
</gene>
<organism evidence="1 2">
    <name type="scientific">Violaceomyces palustris</name>
    <dbReference type="NCBI Taxonomy" id="1673888"/>
    <lineage>
        <taxon>Eukaryota</taxon>
        <taxon>Fungi</taxon>
        <taxon>Dikarya</taxon>
        <taxon>Basidiomycota</taxon>
        <taxon>Ustilaginomycotina</taxon>
        <taxon>Ustilaginomycetes</taxon>
        <taxon>Violaceomycetales</taxon>
        <taxon>Violaceomycetaceae</taxon>
        <taxon>Violaceomyces</taxon>
    </lineage>
</organism>
<accession>A0ACD0P7S4</accession>
<name>A0ACD0P7S4_9BASI</name>
<proteinExistence type="predicted"/>
<evidence type="ECO:0000313" key="2">
    <source>
        <dbReference type="Proteomes" id="UP000245626"/>
    </source>
</evidence>
<reference evidence="1 2" key="1">
    <citation type="journal article" date="2018" name="Mol. Biol. Evol.">
        <title>Broad Genomic Sampling Reveals a Smut Pathogenic Ancestry of the Fungal Clade Ustilaginomycotina.</title>
        <authorList>
            <person name="Kijpornyongpan T."/>
            <person name="Mondo S.J."/>
            <person name="Barry K."/>
            <person name="Sandor L."/>
            <person name="Lee J."/>
            <person name="Lipzen A."/>
            <person name="Pangilinan J."/>
            <person name="LaButti K."/>
            <person name="Hainaut M."/>
            <person name="Henrissat B."/>
            <person name="Grigoriev I.V."/>
            <person name="Spatafora J.W."/>
            <person name="Aime M.C."/>
        </authorList>
    </citation>
    <scope>NUCLEOTIDE SEQUENCE [LARGE SCALE GENOMIC DNA]</scope>
    <source>
        <strain evidence="1 2">SA 807</strain>
    </source>
</reference>
<evidence type="ECO:0000313" key="1">
    <source>
        <dbReference type="EMBL" id="PWN54016.1"/>
    </source>
</evidence>